<feature type="compositionally biased region" description="Basic and acidic residues" evidence="10">
    <location>
        <begin position="241"/>
        <end position="260"/>
    </location>
</feature>
<comment type="caution">
    <text evidence="12">The sequence shown here is derived from an EMBL/GenBank/DDBJ whole genome shotgun (WGS) entry which is preliminary data.</text>
</comment>
<feature type="compositionally biased region" description="Basic and acidic residues" evidence="10">
    <location>
        <begin position="290"/>
        <end position="307"/>
    </location>
</feature>
<dbReference type="Gene3D" id="3.30.1150.10">
    <property type="match status" value="1"/>
</dbReference>
<keyword evidence="8" id="KW-1133">Transmembrane helix</keyword>
<dbReference type="AlphaFoldDB" id="A0A545TIC5"/>
<accession>A0A545TIC5</accession>
<evidence type="ECO:0000256" key="4">
    <source>
        <dbReference type="ARBA" id="ARBA00022475"/>
    </source>
</evidence>
<organism evidence="12 13">
    <name type="scientific">Aliikangiella marina</name>
    <dbReference type="NCBI Taxonomy" id="1712262"/>
    <lineage>
        <taxon>Bacteria</taxon>
        <taxon>Pseudomonadati</taxon>
        <taxon>Pseudomonadota</taxon>
        <taxon>Gammaproteobacteria</taxon>
        <taxon>Oceanospirillales</taxon>
        <taxon>Pleioneaceae</taxon>
        <taxon>Aliikangiella</taxon>
    </lineage>
</organism>
<evidence type="ECO:0000313" key="12">
    <source>
        <dbReference type="EMBL" id="TQV76979.1"/>
    </source>
</evidence>
<dbReference type="PROSITE" id="PS52015">
    <property type="entry name" value="TONB_CTD"/>
    <property type="match status" value="1"/>
</dbReference>
<dbReference type="InterPro" id="IPR037682">
    <property type="entry name" value="TonB_C"/>
</dbReference>
<dbReference type="GO" id="GO:0055085">
    <property type="term" value="P:transmembrane transport"/>
    <property type="evidence" value="ECO:0007669"/>
    <property type="project" value="InterPro"/>
</dbReference>
<keyword evidence="4" id="KW-1003">Cell membrane</keyword>
<dbReference type="NCBIfam" id="TIGR01352">
    <property type="entry name" value="tonB_Cterm"/>
    <property type="match status" value="1"/>
</dbReference>
<comment type="subcellular location">
    <subcellularLocation>
        <location evidence="1">Cell inner membrane</location>
        <topology evidence="1">Single-pass membrane protein</topology>
        <orientation evidence="1">Periplasmic side</orientation>
    </subcellularLocation>
</comment>
<dbReference type="SUPFAM" id="SSF74653">
    <property type="entry name" value="TolA/TonB C-terminal domain"/>
    <property type="match status" value="1"/>
</dbReference>
<dbReference type="Proteomes" id="UP000317839">
    <property type="component" value="Unassembled WGS sequence"/>
</dbReference>
<evidence type="ECO:0000256" key="2">
    <source>
        <dbReference type="ARBA" id="ARBA00006555"/>
    </source>
</evidence>
<evidence type="ECO:0000256" key="5">
    <source>
        <dbReference type="ARBA" id="ARBA00022519"/>
    </source>
</evidence>
<keyword evidence="13" id="KW-1185">Reference proteome</keyword>
<evidence type="ECO:0000256" key="1">
    <source>
        <dbReference type="ARBA" id="ARBA00004383"/>
    </source>
</evidence>
<feature type="region of interest" description="Disordered" evidence="10">
    <location>
        <begin position="231"/>
        <end position="317"/>
    </location>
</feature>
<keyword evidence="3" id="KW-0813">Transport</keyword>
<evidence type="ECO:0000259" key="11">
    <source>
        <dbReference type="PROSITE" id="PS52015"/>
    </source>
</evidence>
<evidence type="ECO:0000256" key="7">
    <source>
        <dbReference type="ARBA" id="ARBA00022927"/>
    </source>
</evidence>
<evidence type="ECO:0000256" key="8">
    <source>
        <dbReference type="ARBA" id="ARBA00022989"/>
    </source>
</evidence>
<evidence type="ECO:0000256" key="3">
    <source>
        <dbReference type="ARBA" id="ARBA00022448"/>
    </source>
</evidence>
<keyword evidence="6" id="KW-0812">Transmembrane</keyword>
<dbReference type="InterPro" id="IPR016087">
    <property type="entry name" value="Chalcone_isomerase"/>
</dbReference>
<gene>
    <name evidence="12" type="ORF">FLL45_03230</name>
</gene>
<dbReference type="EMBL" id="VIKR01000001">
    <property type="protein sequence ID" value="TQV76979.1"/>
    <property type="molecule type" value="Genomic_DNA"/>
</dbReference>
<feature type="compositionally biased region" description="Low complexity" evidence="10">
    <location>
        <begin position="261"/>
        <end position="274"/>
    </location>
</feature>
<feature type="compositionally biased region" description="Low complexity" evidence="10">
    <location>
        <begin position="231"/>
        <end position="240"/>
    </location>
</feature>
<name>A0A545TIC5_9GAMM</name>
<dbReference type="OrthoDB" id="6077935at2"/>
<keyword evidence="5" id="KW-0997">Cell inner membrane</keyword>
<dbReference type="GO" id="GO:0005886">
    <property type="term" value="C:plasma membrane"/>
    <property type="evidence" value="ECO:0007669"/>
    <property type="project" value="UniProtKB-SubCell"/>
</dbReference>
<feature type="domain" description="TonB C-terminal" evidence="11">
    <location>
        <begin position="331"/>
        <end position="422"/>
    </location>
</feature>
<evidence type="ECO:0000256" key="9">
    <source>
        <dbReference type="ARBA" id="ARBA00023136"/>
    </source>
</evidence>
<sequence>MPSSSMKSKTSLLSVVLAVFILSFNYSVKAAEMTASLSDGDELSLIGIGMYQELRNDIYIGALFGPSSVTNVDQLKDDNVAKRMSIRFVSEYSNRKLARHWKERMAMNNPRNQWQPLTREIVGFSNLFKRRLVSGDEINIDHIPGVGTQIYLNKTLFTTVNKSGFANLLLNVWLGNIPPTKAFKSSIRGLDQDAIKTDFITKYTVMEPVKGRFDADLAPPTPATPVVTRVARAAPQQRAPARAEPKKAEPKKPEPKKEEPVQQVAQKQPAAKPPVTEKKDEAKPVQVAKAETKPEPKKPEPKKEPPKKVAKLTPPPVEEEPFIDADLIAGSYKRDLVNSIRQFQEYPARAYRQKKEGDVTAKVTLIRDGSVKEIELIERSGSRILDKAVTKMIRRAAPFQEIPSELEQEEFVFEVPISFTLN</sequence>
<reference evidence="12 13" key="1">
    <citation type="submission" date="2019-06" db="EMBL/GenBank/DDBJ databases">
        <title>Draft genome of Aliikangiella marina GYP-15.</title>
        <authorList>
            <person name="Wang G."/>
        </authorList>
    </citation>
    <scope>NUCLEOTIDE SEQUENCE [LARGE SCALE GENOMIC DNA]</scope>
    <source>
        <strain evidence="12 13">GYP-15</strain>
    </source>
</reference>
<evidence type="ECO:0000256" key="10">
    <source>
        <dbReference type="SAM" id="MobiDB-lite"/>
    </source>
</evidence>
<dbReference type="Pfam" id="PF16036">
    <property type="entry name" value="Chalcone_3"/>
    <property type="match status" value="1"/>
</dbReference>
<dbReference type="Pfam" id="PF03544">
    <property type="entry name" value="TonB_C"/>
    <property type="match status" value="1"/>
</dbReference>
<comment type="similarity">
    <text evidence="2">Belongs to the TonB family.</text>
</comment>
<keyword evidence="7" id="KW-0653">Protein transport</keyword>
<keyword evidence="9" id="KW-0472">Membrane</keyword>
<dbReference type="InterPro" id="IPR051045">
    <property type="entry name" value="TonB-dependent_transducer"/>
</dbReference>
<protein>
    <submittedName>
        <fullName evidence="12">TonB family protein</fullName>
    </submittedName>
</protein>
<proteinExistence type="inferred from homology"/>
<evidence type="ECO:0000256" key="6">
    <source>
        <dbReference type="ARBA" id="ARBA00022692"/>
    </source>
</evidence>
<evidence type="ECO:0000313" key="13">
    <source>
        <dbReference type="Proteomes" id="UP000317839"/>
    </source>
</evidence>
<dbReference type="InterPro" id="IPR006260">
    <property type="entry name" value="TonB/TolA_C"/>
</dbReference>
<dbReference type="GO" id="GO:0015031">
    <property type="term" value="P:protein transport"/>
    <property type="evidence" value="ECO:0007669"/>
    <property type="project" value="UniProtKB-KW"/>
</dbReference>
<dbReference type="PANTHER" id="PTHR33446">
    <property type="entry name" value="PROTEIN TONB-RELATED"/>
    <property type="match status" value="1"/>
</dbReference>